<dbReference type="InterPro" id="IPR036366">
    <property type="entry name" value="PGBDSf"/>
</dbReference>
<protein>
    <submittedName>
        <fullName evidence="2">Putative peptidoglycan-binding domain-containing protein</fullName>
    </submittedName>
</protein>
<dbReference type="SUPFAM" id="SSF47090">
    <property type="entry name" value="PGBD-like"/>
    <property type="match status" value="1"/>
</dbReference>
<reference evidence="2 3" key="1">
    <citation type="submission" date="2016-11" db="EMBL/GenBank/DDBJ databases">
        <authorList>
            <person name="Jaros S."/>
            <person name="Januszkiewicz K."/>
            <person name="Wedrychowicz H."/>
        </authorList>
    </citation>
    <scope>NUCLEOTIDE SEQUENCE [LARGE SCALE GENOMIC DNA]</scope>
    <source>
        <strain evidence="2 3">DSM 3090</strain>
    </source>
</reference>
<feature type="domain" description="Peptidoglycan binding-like" evidence="1">
    <location>
        <begin position="341"/>
        <end position="402"/>
    </location>
</feature>
<name>A0A1M6MEY2_9CLOT</name>
<dbReference type="OrthoDB" id="2933491at2"/>
<dbReference type="RefSeq" id="WP_072903063.1">
    <property type="nucleotide sequence ID" value="NZ_FRAD01000007.1"/>
</dbReference>
<proteinExistence type="predicted"/>
<dbReference type="InterPro" id="IPR036365">
    <property type="entry name" value="PGBD-like_sf"/>
</dbReference>
<dbReference type="InterPro" id="IPR002477">
    <property type="entry name" value="Peptidoglycan-bd-like"/>
</dbReference>
<dbReference type="EMBL" id="FRAD01000007">
    <property type="protein sequence ID" value="SHJ82024.1"/>
    <property type="molecule type" value="Genomic_DNA"/>
</dbReference>
<dbReference type="AlphaFoldDB" id="A0A1M6MEY2"/>
<dbReference type="STRING" id="1121331.SAMN02745248_01029"/>
<organism evidence="2 3">
    <name type="scientific">Hathewaya proteolytica DSM 3090</name>
    <dbReference type="NCBI Taxonomy" id="1121331"/>
    <lineage>
        <taxon>Bacteria</taxon>
        <taxon>Bacillati</taxon>
        <taxon>Bacillota</taxon>
        <taxon>Clostridia</taxon>
        <taxon>Eubacteriales</taxon>
        <taxon>Clostridiaceae</taxon>
        <taxon>Hathewaya</taxon>
    </lineage>
</organism>
<dbReference type="Pfam" id="PF01471">
    <property type="entry name" value="PG_binding_1"/>
    <property type="match status" value="1"/>
</dbReference>
<evidence type="ECO:0000313" key="2">
    <source>
        <dbReference type="EMBL" id="SHJ82024.1"/>
    </source>
</evidence>
<evidence type="ECO:0000259" key="1">
    <source>
        <dbReference type="Pfam" id="PF01471"/>
    </source>
</evidence>
<sequence length="453" mass="50833">MASTGLLQVSLLNANKVAPIEGAKVKITKVGEGGAQTQSAEYTTGISGETINIELPTPDIENSMRPSEKLPYSLYDVDIENEGYVPLKIKGVQVMPEELAIQMGRVEPEQRGCRRQAEQVIVVDPNTLVGNYPPKIPENPEKPLPPPPSGFVVLPEPVIPELVVVHQGGPEDASAPNYTVRFKDYIKNVASCEIFATWPESTIRANVYCILSFTINRIYTEWYRGKGKDFDITNSTAYDHAFSYGRTIYESISNVVDDIFTNYVKRFGQKQPLLTQYCDGVKVQCPGWMTQWGSKYLGDEGKSPYEILTNFYGRDLEIVEAKRVAGIPMSYPGYTLGIGSSGEPVRTVQRFLNRIGDNFPAIPKVRVDGIYGENTANAVREFQKIFHLPISGTVNYPTWYAISDIYVGVSKIAELRSDYTRSDYRGEKKIFIPHRPHKNVYDVPTTEYYDDIF</sequence>
<dbReference type="Gene3D" id="1.10.101.10">
    <property type="entry name" value="PGBD-like superfamily/PGBD"/>
    <property type="match status" value="1"/>
</dbReference>
<accession>A0A1M6MEY2</accession>
<keyword evidence="3" id="KW-1185">Reference proteome</keyword>
<gene>
    <name evidence="2" type="ORF">SAMN02745248_01029</name>
</gene>
<dbReference type="Proteomes" id="UP000183952">
    <property type="component" value="Unassembled WGS sequence"/>
</dbReference>
<evidence type="ECO:0000313" key="3">
    <source>
        <dbReference type="Proteomes" id="UP000183952"/>
    </source>
</evidence>